<gene>
    <name evidence="3" type="ORF">SAMN05421773_10822</name>
</gene>
<sequence>MCSARRIRVRASSRLARMWQEELTRTGEASALVTGEATLREEFGGLLGKAARNAFETALGSDTRWEWRDSAYRMETDGGRIAYFPESGELEMTLRLTDVVTARGAAVRTVRGTVDVETTAESSARYFEDGWADLTRESARREAECKAQAEADRDARRQLGRRLEEERRSGRRRLAAEAEQLAAEAARDAERRLAGPCRRRHQELSREAARRLADGRTGFLRPVHEVLAAAYRDTVVGYARANGAEGLTVAEDDGVISVRFEMEV</sequence>
<dbReference type="OrthoDB" id="3695780at2"/>
<keyword evidence="4" id="KW-1185">Reference proteome</keyword>
<reference evidence="3 4" key="1">
    <citation type="submission" date="2016-10" db="EMBL/GenBank/DDBJ databases">
        <authorList>
            <person name="de Groot N.N."/>
        </authorList>
    </citation>
    <scope>NUCLEOTIDE SEQUENCE [LARGE SCALE GENOMIC DNA]</scope>
    <source>
        <strain evidence="3 4">CGMCC 4.5739</strain>
    </source>
</reference>
<name>A0A1I1NRW2_9ACTN</name>
<dbReference type="InterPro" id="IPR045482">
    <property type="entry name" value="fvmX2"/>
</dbReference>
<dbReference type="EMBL" id="FOLM01000008">
    <property type="protein sequence ID" value="SFC97513.1"/>
    <property type="molecule type" value="Genomic_DNA"/>
</dbReference>
<evidence type="ECO:0000313" key="4">
    <source>
        <dbReference type="Proteomes" id="UP000199207"/>
    </source>
</evidence>
<dbReference type="Pfam" id="PF20000">
    <property type="entry name" value="fvmX2"/>
    <property type="match status" value="1"/>
</dbReference>
<dbReference type="Proteomes" id="UP000199207">
    <property type="component" value="Unassembled WGS sequence"/>
</dbReference>
<feature type="region of interest" description="Disordered" evidence="1">
    <location>
        <begin position="145"/>
        <end position="168"/>
    </location>
</feature>
<proteinExistence type="predicted"/>
<accession>A0A1I1NRW2</accession>
<evidence type="ECO:0000313" key="3">
    <source>
        <dbReference type="EMBL" id="SFC97513.1"/>
    </source>
</evidence>
<organism evidence="3 4">
    <name type="scientific">Streptomyces aidingensis</name>
    <dbReference type="NCBI Taxonomy" id="910347"/>
    <lineage>
        <taxon>Bacteria</taxon>
        <taxon>Bacillati</taxon>
        <taxon>Actinomycetota</taxon>
        <taxon>Actinomycetes</taxon>
        <taxon>Kitasatosporales</taxon>
        <taxon>Streptomycetaceae</taxon>
        <taxon>Streptomyces</taxon>
    </lineage>
</organism>
<protein>
    <recommendedName>
        <fullName evidence="2">FtsH ternary system domain-containing protein</fullName>
    </recommendedName>
</protein>
<dbReference type="STRING" id="910347.SAMN05421773_10822"/>
<dbReference type="AlphaFoldDB" id="A0A1I1NRW2"/>
<evidence type="ECO:0000256" key="1">
    <source>
        <dbReference type="SAM" id="MobiDB-lite"/>
    </source>
</evidence>
<dbReference type="RefSeq" id="WP_139238343.1">
    <property type="nucleotide sequence ID" value="NZ_FOLM01000008.1"/>
</dbReference>
<evidence type="ECO:0000259" key="2">
    <source>
        <dbReference type="Pfam" id="PF20000"/>
    </source>
</evidence>
<feature type="domain" description="FtsH ternary system" evidence="2">
    <location>
        <begin position="1"/>
        <end position="261"/>
    </location>
</feature>